<dbReference type="KEGG" id="ovi:T265_16313"/>
<dbReference type="GeneID" id="20330478"/>
<feature type="non-terminal residue" evidence="2">
    <location>
        <position position="83"/>
    </location>
</feature>
<dbReference type="Proteomes" id="UP000054324">
    <property type="component" value="Unassembled WGS sequence"/>
</dbReference>
<accession>A0A074Z443</accession>
<evidence type="ECO:0000313" key="2">
    <source>
        <dbReference type="EMBL" id="KER18075.1"/>
    </source>
</evidence>
<evidence type="ECO:0000256" key="1">
    <source>
        <dbReference type="SAM" id="MobiDB-lite"/>
    </source>
</evidence>
<feature type="region of interest" description="Disordered" evidence="1">
    <location>
        <begin position="12"/>
        <end position="34"/>
    </location>
</feature>
<name>A0A074Z443_OPIVI</name>
<feature type="non-terminal residue" evidence="2">
    <location>
        <position position="1"/>
    </location>
</feature>
<dbReference type="STRING" id="6198.A0A074Z443"/>
<dbReference type="OrthoDB" id="10069295at2759"/>
<organism evidence="2 3">
    <name type="scientific">Opisthorchis viverrini</name>
    <name type="common">Southeast Asian liver fluke</name>
    <dbReference type="NCBI Taxonomy" id="6198"/>
    <lineage>
        <taxon>Eukaryota</taxon>
        <taxon>Metazoa</taxon>
        <taxon>Spiralia</taxon>
        <taxon>Lophotrochozoa</taxon>
        <taxon>Platyhelminthes</taxon>
        <taxon>Trematoda</taxon>
        <taxon>Digenea</taxon>
        <taxon>Opisthorchiida</taxon>
        <taxon>Opisthorchiata</taxon>
        <taxon>Opisthorchiidae</taxon>
        <taxon>Opisthorchis</taxon>
    </lineage>
</organism>
<sequence>VVELTQRLGIPLNNFSKDSPEGSIASDHTAATEEGDRCLANDTASGPATDALLAGIDGQLLIANQLRHLLNTSMEQYTQLLNQ</sequence>
<evidence type="ECO:0000313" key="3">
    <source>
        <dbReference type="Proteomes" id="UP000054324"/>
    </source>
</evidence>
<proteinExistence type="predicted"/>
<dbReference type="EMBL" id="KL612616">
    <property type="protein sequence ID" value="KER18075.1"/>
    <property type="molecule type" value="Genomic_DNA"/>
</dbReference>
<dbReference type="AlphaFoldDB" id="A0A074Z443"/>
<reference evidence="2 3" key="1">
    <citation type="submission" date="2013-11" db="EMBL/GenBank/DDBJ databases">
        <title>Opisthorchis viverrini - life in the bile duct.</title>
        <authorList>
            <person name="Young N.D."/>
            <person name="Nagarajan N."/>
            <person name="Lin S.J."/>
            <person name="Korhonen P.K."/>
            <person name="Jex A.R."/>
            <person name="Hall R.S."/>
            <person name="Safavi-Hemami H."/>
            <person name="Kaewkong W."/>
            <person name="Bertrand D."/>
            <person name="Gao S."/>
            <person name="Seet Q."/>
            <person name="Wongkham S."/>
            <person name="Teh B.T."/>
            <person name="Wongkham C."/>
            <person name="Intapan P.M."/>
            <person name="Maleewong W."/>
            <person name="Yang X."/>
            <person name="Hu M."/>
            <person name="Wang Z."/>
            <person name="Hofmann A."/>
            <person name="Sternberg P.W."/>
            <person name="Tan P."/>
            <person name="Wang J."/>
            <person name="Gasser R.B."/>
        </authorList>
    </citation>
    <scope>NUCLEOTIDE SEQUENCE [LARGE SCALE GENOMIC DNA]</scope>
</reference>
<dbReference type="RefSeq" id="XP_009178178.1">
    <property type="nucleotide sequence ID" value="XM_009179914.1"/>
</dbReference>
<gene>
    <name evidence="2" type="ORF">T265_16313</name>
</gene>
<dbReference type="CTD" id="20330478"/>
<keyword evidence="3" id="KW-1185">Reference proteome</keyword>
<protein>
    <submittedName>
        <fullName evidence="2">Uncharacterized protein</fullName>
    </submittedName>
</protein>